<evidence type="ECO:0000313" key="2">
    <source>
        <dbReference type="EMBL" id="KAF6078244.1"/>
    </source>
</evidence>
<name>A0A834DFP9_9CHIR</name>
<feature type="region of interest" description="Disordered" evidence="1">
    <location>
        <begin position="78"/>
        <end position="101"/>
    </location>
</feature>
<gene>
    <name evidence="2" type="ORF">HJG60_009121</name>
</gene>
<organism evidence="2 3">
    <name type="scientific">Phyllostomus discolor</name>
    <name type="common">pale spear-nosed bat</name>
    <dbReference type="NCBI Taxonomy" id="89673"/>
    <lineage>
        <taxon>Eukaryota</taxon>
        <taxon>Metazoa</taxon>
        <taxon>Chordata</taxon>
        <taxon>Craniata</taxon>
        <taxon>Vertebrata</taxon>
        <taxon>Euteleostomi</taxon>
        <taxon>Mammalia</taxon>
        <taxon>Eutheria</taxon>
        <taxon>Laurasiatheria</taxon>
        <taxon>Chiroptera</taxon>
        <taxon>Yangochiroptera</taxon>
        <taxon>Phyllostomidae</taxon>
        <taxon>Phyllostominae</taxon>
        <taxon>Phyllostomus</taxon>
    </lineage>
</organism>
<feature type="region of interest" description="Disordered" evidence="1">
    <location>
        <begin position="1"/>
        <end position="64"/>
    </location>
</feature>
<dbReference type="Proteomes" id="UP000664940">
    <property type="component" value="Unassembled WGS sequence"/>
</dbReference>
<protein>
    <submittedName>
        <fullName evidence="2">Uncharacterized protein</fullName>
    </submittedName>
</protein>
<evidence type="ECO:0000256" key="1">
    <source>
        <dbReference type="SAM" id="MobiDB-lite"/>
    </source>
</evidence>
<evidence type="ECO:0000313" key="3">
    <source>
        <dbReference type="Proteomes" id="UP000664940"/>
    </source>
</evidence>
<reference evidence="2 3" key="1">
    <citation type="journal article" date="2020" name="Nature">
        <title>Six reference-quality genomes reveal evolution of bat adaptations.</title>
        <authorList>
            <person name="Jebb D."/>
            <person name="Huang Z."/>
            <person name="Pippel M."/>
            <person name="Hughes G.M."/>
            <person name="Lavrichenko K."/>
            <person name="Devanna P."/>
            <person name="Winkler S."/>
            <person name="Jermiin L.S."/>
            <person name="Skirmuntt E.C."/>
            <person name="Katzourakis A."/>
            <person name="Burkitt-Gray L."/>
            <person name="Ray D.A."/>
            <person name="Sullivan K.A.M."/>
            <person name="Roscito J.G."/>
            <person name="Kirilenko B.M."/>
            <person name="Davalos L.M."/>
            <person name="Corthals A.P."/>
            <person name="Power M.L."/>
            <person name="Jones G."/>
            <person name="Ransome R.D."/>
            <person name="Dechmann D.K.N."/>
            <person name="Locatelli A.G."/>
            <person name="Puechmaille S.J."/>
            <person name="Fedrigo O."/>
            <person name="Jarvis E.D."/>
            <person name="Hiller M."/>
            <person name="Vernes S.C."/>
            <person name="Myers E.W."/>
            <person name="Teeling E.C."/>
        </authorList>
    </citation>
    <scope>NUCLEOTIDE SEQUENCE [LARGE SCALE GENOMIC DNA]</scope>
    <source>
        <strain evidence="2">Bat1K_MPI-CBG_1</strain>
    </source>
</reference>
<dbReference type="EMBL" id="JABVXQ010000014">
    <property type="protein sequence ID" value="KAF6078244.1"/>
    <property type="molecule type" value="Genomic_DNA"/>
</dbReference>
<dbReference type="AlphaFoldDB" id="A0A834DFP9"/>
<proteinExistence type="predicted"/>
<feature type="compositionally biased region" description="Polar residues" evidence="1">
    <location>
        <begin position="81"/>
        <end position="92"/>
    </location>
</feature>
<comment type="caution">
    <text evidence="2">The sequence shown here is derived from an EMBL/GenBank/DDBJ whole genome shotgun (WGS) entry which is preliminary data.</text>
</comment>
<accession>A0A834DFP9</accession>
<sequence>MLHTGLVVKSRGDEEFNMEGSGTASDKCAFGTDETPVPGVLFKPGRMGTNRSREGSPGTSRFHGVSLEKLILEQDPVSMAHTISSSSRNTQPTPSPMPREAEIHVLVRQGRKFVEPLDKPQSSGRLK</sequence>